<dbReference type="Pfam" id="PF00953">
    <property type="entry name" value="Glycos_transf_4"/>
    <property type="match status" value="1"/>
</dbReference>
<evidence type="ECO:0000256" key="6">
    <source>
        <dbReference type="ARBA" id="ARBA00023136"/>
    </source>
</evidence>
<evidence type="ECO:0000256" key="4">
    <source>
        <dbReference type="ARBA" id="ARBA00022692"/>
    </source>
</evidence>
<evidence type="ECO:0000313" key="9">
    <source>
        <dbReference type="Proteomes" id="UP001326613"/>
    </source>
</evidence>
<sequence>MTSHIVQLSALFLLALAGSCIITKLLIKQLWLFGIVDKPDNRRVHQVTTPRGGGLAMVLVLIVLGSTFEYFFFNQMTGIFKLLPLFLIIALVSFLDDIRAISVLTRFIIHLVCSALAVLLFLYPATLLHQEVPVFIDFIFATIALTAFLNIYNFLDGIDGITAVESIHLSITILLLCYLKYEIILNVKLIIVIAVILLACSISFLIFNWSPAQIFIGDVGSIGLGFLIGICLLLISASSARLFAAASIASLYYLADGGLTILIRLINRERIWQPHLKHFFQQAIRNGFTNKQVVWRIIFCNLLLMIFAISALYYPALSIMCAILVVMTTLVSFSSKK</sequence>
<evidence type="ECO:0000313" key="8">
    <source>
        <dbReference type="EMBL" id="WPY00908.1"/>
    </source>
</evidence>
<feature type="transmembrane region" description="Helical" evidence="7">
    <location>
        <begin position="52"/>
        <end position="72"/>
    </location>
</feature>
<feature type="transmembrane region" description="Helical" evidence="7">
    <location>
        <begin position="187"/>
        <end position="207"/>
    </location>
</feature>
<evidence type="ECO:0000256" key="2">
    <source>
        <dbReference type="ARBA" id="ARBA00022475"/>
    </source>
</evidence>
<organism evidence="8 9">
    <name type="scientific">Candidatus Trichorickettsia mobilis</name>
    <dbReference type="NCBI Taxonomy" id="1346319"/>
    <lineage>
        <taxon>Bacteria</taxon>
        <taxon>Pseudomonadati</taxon>
        <taxon>Pseudomonadota</taxon>
        <taxon>Alphaproteobacteria</taxon>
        <taxon>Rickettsiales</taxon>
        <taxon>Rickettsiaceae</taxon>
        <taxon>Rickettsieae</taxon>
        <taxon>Candidatus Trichorickettsia</taxon>
    </lineage>
</organism>
<dbReference type="PANTHER" id="PTHR22926:SF3">
    <property type="entry name" value="UNDECAPRENYL-PHOSPHATE ALPHA-N-ACETYLGLUCOSAMINYL 1-PHOSPHATE TRANSFERASE"/>
    <property type="match status" value="1"/>
</dbReference>
<feature type="transmembrane region" description="Helical" evidence="7">
    <location>
        <begin position="78"/>
        <end position="95"/>
    </location>
</feature>
<dbReference type="EMBL" id="CP112932">
    <property type="protein sequence ID" value="WPY00908.1"/>
    <property type="molecule type" value="Genomic_DNA"/>
</dbReference>
<feature type="transmembrane region" description="Helical" evidence="7">
    <location>
        <begin position="293"/>
        <end position="310"/>
    </location>
</feature>
<keyword evidence="6 7" id="KW-0472">Membrane</keyword>
<feature type="transmembrane region" description="Helical" evidence="7">
    <location>
        <begin position="214"/>
        <end position="236"/>
    </location>
</feature>
<accession>A0ABZ0UVB4</accession>
<dbReference type="PANTHER" id="PTHR22926">
    <property type="entry name" value="PHOSPHO-N-ACETYLMURAMOYL-PENTAPEPTIDE-TRANSFERASE"/>
    <property type="match status" value="1"/>
</dbReference>
<keyword evidence="2" id="KW-1003">Cell membrane</keyword>
<comment type="subcellular location">
    <subcellularLocation>
        <location evidence="1">Cell membrane</location>
        <topology evidence="1">Multi-pass membrane protein</topology>
    </subcellularLocation>
</comment>
<feature type="transmembrane region" description="Helical" evidence="7">
    <location>
        <begin position="134"/>
        <end position="155"/>
    </location>
</feature>
<dbReference type="CDD" id="cd06854">
    <property type="entry name" value="GT_WbpL_WbcO_like"/>
    <property type="match status" value="1"/>
</dbReference>
<dbReference type="RefSeq" id="WP_323737733.1">
    <property type="nucleotide sequence ID" value="NZ_CP112932.1"/>
</dbReference>
<feature type="transmembrane region" description="Helical" evidence="7">
    <location>
        <begin position="162"/>
        <end position="181"/>
    </location>
</feature>
<keyword evidence="5 7" id="KW-1133">Transmembrane helix</keyword>
<reference evidence="8 9" key="1">
    <citation type="submission" date="2022-10" db="EMBL/GenBank/DDBJ databases">
        <title>Host association and intracellularity evolved multiple times independently in the Rickettsiales.</title>
        <authorList>
            <person name="Castelli M."/>
            <person name="Nardi T."/>
            <person name="Gammuto L."/>
            <person name="Bellinzona G."/>
            <person name="Sabaneyeva E."/>
            <person name="Potekhin A."/>
            <person name="Serra V."/>
            <person name="Petroni G."/>
            <person name="Sassera D."/>
        </authorList>
    </citation>
    <scope>NUCLEOTIDE SEQUENCE [LARGE SCALE GENOMIC DNA]</scope>
    <source>
        <strain evidence="8 9">Kr 154-4</strain>
    </source>
</reference>
<keyword evidence="4 7" id="KW-0812">Transmembrane</keyword>
<protein>
    <submittedName>
        <fullName evidence="8">Glycosyltransferase family 4 protein</fullName>
    </submittedName>
</protein>
<feature type="transmembrane region" description="Helical" evidence="7">
    <location>
        <begin position="316"/>
        <end position="333"/>
    </location>
</feature>
<evidence type="ECO:0000256" key="7">
    <source>
        <dbReference type="SAM" id="Phobius"/>
    </source>
</evidence>
<dbReference type="Proteomes" id="UP001326613">
    <property type="component" value="Chromosome"/>
</dbReference>
<keyword evidence="9" id="KW-1185">Reference proteome</keyword>
<gene>
    <name evidence="8" type="ORF">Trichorick_00798</name>
</gene>
<proteinExistence type="predicted"/>
<keyword evidence="3" id="KW-0808">Transferase</keyword>
<evidence type="ECO:0000256" key="5">
    <source>
        <dbReference type="ARBA" id="ARBA00022989"/>
    </source>
</evidence>
<evidence type="ECO:0000256" key="1">
    <source>
        <dbReference type="ARBA" id="ARBA00004651"/>
    </source>
</evidence>
<feature type="transmembrane region" description="Helical" evidence="7">
    <location>
        <begin position="6"/>
        <end position="27"/>
    </location>
</feature>
<feature type="transmembrane region" description="Helical" evidence="7">
    <location>
        <begin position="242"/>
        <end position="266"/>
    </location>
</feature>
<feature type="transmembrane region" description="Helical" evidence="7">
    <location>
        <begin position="107"/>
        <end position="128"/>
    </location>
</feature>
<dbReference type="InterPro" id="IPR000715">
    <property type="entry name" value="Glycosyl_transferase_4"/>
</dbReference>
<name>A0ABZ0UVB4_9RICK</name>
<evidence type="ECO:0000256" key="3">
    <source>
        <dbReference type="ARBA" id="ARBA00022679"/>
    </source>
</evidence>